<dbReference type="KEGG" id="poj:PtoMrB4_34820"/>
<dbReference type="PANTHER" id="PTHR46796">
    <property type="entry name" value="HTH-TYPE TRANSCRIPTIONAL ACTIVATOR RHAS-RELATED"/>
    <property type="match status" value="1"/>
</dbReference>
<feature type="domain" description="HTH araC/xylS-type" evidence="7">
    <location>
        <begin position="170"/>
        <end position="267"/>
    </location>
</feature>
<dbReference type="InterPro" id="IPR037923">
    <property type="entry name" value="HTH-like"/>
</dbReference>
<protein>
    <submittedName>
        <fullName evidence="8">Transcriptional regulator</fullName>
    </submittedName>
</protein>
<dbReference type="InterPro" id="IPR018060">
    <property type="entry name" value="HTH_AraC"/>
</dbReference>
<dbReference type="SUPFAM" id="SSF46689">
    <property type="entry name" value="Homeodomain-like"/>
    <property type="match status" value="2"/>
</dbReference>
<evidence type="ECO:0000313" key="8">
    <source>
        <dbReference type="EMBL" id="BCA29505.1"/>
    </source>
</evidence>
<reference evidence="8 9" key="1">
    <citation type="journal article" date="2020" name="Microbiol. Resour. Announc.">
        <title>Complete genome sequence of Pseudomonas otitidis strain MrB4, isolated from Lake Biwa in Japan.</title>
        <authorList>
            <person name="Miyazaki K."/>
            <person name="Hase E."/>
            <person name="Maruya T."/>
        </authorList>
    </citation>
    <scope>NUCLEOTIDE SEQUENCE [LARGE SCALE GENOMIC DNA]</scope>
    <source>
        <strain evidence="8 9">MrB4</strain>
    </source>
</reference>
<dbReference type="GO" id="GO:0009893">
    <property type="term" value="P:positive regulation of metabolic process"/>
    <property type="evidence" value="ECO:0007669"/>
    <property type="project" value="UniProtKB-ARBA"/>
</dbReference>
<keyword evidence="3" id="KW-0238">DNA-binding</keyword>
<evidence type="ECO:0000256" key="1">
    <source>
        <dbReference type="ARBA" id="ARBA00004496"/>
    </source>
</evidence>
<dbReference type="GeneID" id="57398698"/>
<sequence>MERTSHIVGGLPGIRLIDAEYHRFAFPRHFHLEYHVGLLLEGRQRFVYQGERQLAGQGDVLLMAPEQIHDGASLDAEGYRIRVLAFEPHWLEQASRALSDDRRGTPRLLGATLRHPALQAHLLAAHDSLLGDSRLAQEQALWQAMACLLQLGSSLRVEDPAGGFDGDTWRRLREWLESRLDAPPSLEELAAFCGLSPWQVLRRFQRHCGLPPLQWLTQLRLARALPLVLAGEPLSDVALRLGFYDQAHFSRLFRRTYGAPPARLRGRG</sequence>
<dbReference type="Gene3D" id="2.60.120.10">
    <property type="entry name" value="Jelly Rolls"/>
    <property type="match status" value="1"/>
</dbReference>
<dbReference type="InterPro" id="IPR050204">
    <property type="entry name" value="AraC_XylS_family_regulators"/>
</dbReference>
<name>A0A679GHL0_9GAMM</name>
<comment type="subcellular location">
    <subcellularLocation>
        <location evidence="1">Cytoplasm</location>
    </subcellularLocation>
</comment>
<dbReference type="RefSeq" id="WP_172434064.1">
    <property type="nucleotide sequence ID" value="NZ_AP022642.1"/>
</dbReference>
<dbReference type="PROSITE" id="PS00041">
    <property type="entry name" value="HTH_ARAC_FAMILY_1"/>
    <property type="match status" value="1"/>
</dbReference>
<accession>A0A679GHL0</accession>
<dbReference type="Gene3D" id="1.10.10.60">
    <property type="entry name" value="Homeodomain-like"/>
    <property type="match status" value="1"/>
</dbReference>
<evidence type="ECO:0000256" key="3">
    <source>
        <dbReference type="ARBA" id="ARBA00023125"/>
    </source>
</evidence>
<dbReference type="GO" id="GO:0005737">
    <property type="term" value="C:cytoplasm"/>
    <property type="evidence" value="ECO:0007669"/>
    <property type="project" value="UniProtKB-SubCell"/>
</dbReference>
<keyword evidence="4" id="KW-0010">Activator</keyword>
<dbReference type="SMART" id="SM00342">
    <property type="entry name" value="HTH_ARAC"/>
    <property type="match status" value="1"/>
</dbReference>
<dbReference type="Proteomes" id="UP000501237">
    <property type="component" value="Chromosome"/>
</dbReference>
<dbReference type="GO" id="GO:0043565">
    <property type="term" value="F:sequence-specific DNA binding"/>
    <property type="evidence" value="ECO:0007669"/>
    <property type="project" value="InterPro"/>
</dbReference>
<dbReference type="PRINTS" id="PR00032">
    <property type="entry name" value="HTHARAC"/>
</dbReference>
<dbReference type="Pfam" id="PF02311">
    <property type="entry name" value="AraC_binding"/>
    <property type="match status" value="1"/>
</dbReference>
<dbReference type="GO" id="GO:0003700">
    <property type="term" value="F:DNA-binding transcription factor activity"/>
    <property type="evidence" value="ECO:0007669"/>
    <property type="project" value="InterPro"/>
</dbReference>
<dbReference type="AlphaFoldDB" id="A0A679GHL0"/>
<dbReference type="InterPro" id="IPR014710">
    <property type="entry name" value="RmlC-like_jellyroll"/>
</dbReference>
<dbReference type="SUPFAM" id="SSF51215">
    <property type="entry name" value="Regulatory protein AraC"/>
    <property type="match status" value="1"/>
</dbReference>
<evidence type="ECO:0000313" key="9">
    <source>
        <dbReference type="Proteomes" id="UP000501237"/>
    </source>
</evidence>
<organism evidence="8 9">
    <name type="scientific">Metapseudomonas otitidis</name>
    <dbReference type="NCBI Taxonomy" id="319939"/>
    <lineage>
        <taxon>Bacteria</taxon>
        <taxon>Pseudomonadati</taxon>
        <taxon>Pseudomonadota</taxon>
        <taxon>Gammaproteobacteria</taxon>
        <taxon>Pseudomonadales</taxon>
        <taxon>Pseudomonadaceae</taxon>
        <taxon>Metapseudomonas</taxon>
    </lineage>
</organism>
<evidence type="ECO:0000256" key="4">
    <source>
        <dbReference type="ARBA" id="ARBA00023159"/>
    </source>
</evidence>
<gene>
    <name evidence="8" type="ORF">PtoMrB4_34820</name>
</gene>
<dbReference type="InterPro" id="IPR003313">
    <property type="entry name" value="AraC-bd"/>
</dbReference>
<evidence type="ECO:0000256" key="5">
    <source>
        <dbReference type="ARBA" id="ARBA00023163"/>
    </source>
</evidence>
<dbReference type="InterPro" id="IPR009057">
    <property type="entry name" value="Homeodomain-like_sf"/>
</dbReference>
<dbReference type="Pfam" id="PF12833">
    <property type="entry name" value="HTH_18"/>
    <property type="match status" value="1"/>
</dbReference>
<evidence type="ECO:0000256" key="6">
    <source>
        <dbReference type="ARBA" id="ARBA00037345"/>
    </source>
</evidence>
<evidence type="ECO:0000256" key="2">
    <source>
        <dbReference type="ARBA" id="ARBA00023015"/>
    </source>
</evidence>
<dbReference type="PROSITE" id="PS01124">
    <property type="entry name" value="HTH_ARAC_FAMILY_2"/>
    <property type="match status" value="1"/>
</dbReference>
<evidence type="ECO:0000259" key="7">
    <source>
        <dbReference type="PROSITE" id="PS01124"/>
    </source>
</evidence>
<keyword evidence="5" id="KW-0804">Transcription</keyword>
<dbReference type="EMBL" id="AP022642">
    <property type="protein sequence ID" value="BCA29505.1"/>
    <property type="molecule type" value="Genomic_DNA"/>
</dbReference>
<dbReference type="InterPro" id="IPR020449">
    <property type="entry name" value="Tscrpt_reg_AraC-type_HTH"/>
</dbReference>
<dbReference type="PANTHER" id="PTHR46796:SF11">
    <property type="entry name" value="TRANSCRIPTIONAL REGULATOR-RELATED"/>
    <property type="match status" value="1"/>
</dbReference>
<keyword evidence="2" id="KW-0805">Transcription regulation</keyword>
<proteinExistence type="predicted"/>
<dbReference type="InterPro" id="IPR018062">
    <property type="entry name" value="HTH_AraC-typ_CS"/>
</dbReference>
<comment type="function">
    <text evidence="6">Regulatory protein of the TOL plasmid xyl operons. XylS activates the xylXYZLTEGFJQKIH operon required for the degradation of toluene, m-xylene and p-xylene.</text>
</comment>